<proteinExistence type="predicted"/>
<evidence type="ECO:0000313" key="4">
    <source>
        <dbReference type="Proteomes" id="UP001316384"/>
    </source>
</evidence>
<feature type="region of interest" description="Disordered" evidence="1">
    <location>
        <begin position="67"/>
        <end position="116"/>
    </location>
</feature>
<accession>A0ABY5KNE0</accession>
<reference evidence="3 4" key="1">
    <citation type="submission" date="2022-07" db="EMBL/GenBank/DDBJ databases">
        <title>Novel species in genus cellulomonas.</title>
        <authorList>
            <person name="Ye L."/>
        </authorList>
    </citation>
    <scope>NUCLEOTIDE SEQUENCE [LARGE SCALE GENOMIC DNA]</scope>
    <source>
        <strain evidence="4">zg-B89</strain>
    </source>
</reference>
<keyword evidence="4" id="KW-1185">Reference proteome</keyword>
<keyword evidence="2" id="KW-0472">Membrane</keyword>
<keyword evidence="2" id="KW-1133">Transmembrane helix</keyword>
<dbReference type="EMBL" id="CP101987">
    <property type="protein sequence ID" value="UUI71870.1"/>
    <property type="molecule type" value="Genomic_DNA"/>
</dbReference>
<sequence length="116" mass="11011">MSTDRDARTPAGPRPPDRDAEVFLFLLVAVGALVTGFVGLASGRQVLGIFLGVGMVFLVLAVQRARSGADATRRGGGDDGAVVAADDGHDSGGDTAGGAGDGGGGGGDGGGGGGGD</sequence>
<dbReference type="RefSeq" id="WP_227576904.1">
    <property type="nucleotide sequence ID" value="NZ_CP101987.1"/>
</dbReference>
<dbReference type="Proteomes" id="UP001316384">
    <property type="component" value="Chromosome"/>
</dbReference>
<keyword evidence="2" id="KW-0812">Transmembrane</keyword>
<evidence type="ECO:0000313" key="3">
    <source>
        <dbReference type="EMBL" id="UUI71870.1"/>
    </source>
</evidence>
<protein>
    <submittedName>
        <fullName evidence="3">Uncharacterized protein</fullName>
    </submittedName>
</protein>
<feature type="compositionally biased region" description="Gly residues" evidence="1">
    <location>
        <begin position="94"/>
        <end position="116"/>
    </location>
</feature>
<organism evidence="3 4">
    <name type="scientific">Cellulomonas xiejunii</name>
    <dbReference type="NCBI Taxonomy" id="2968083"/>
    <lineage>
        <taxon>Bacteria</taxon>
        <taxon>Bacillati</taxon>
        <taxon>Actinomycetota</taxon>
        <taxon>Actinomycetes</taxon>
        <taxon>Micrococcales</taxon>
        <taxon>Cellulomonadaceae</taxon>
        <taxon>Cellulomonas</taxon>
    </lineage>
</organism>
<name>A0ABY5KNE0_9CELL</name>
<feature type="transmembrane region" description="Helical" evidence="2">
    <location>
        <begin position="46"/>
        <end position="65"/>
    </location>
</feature>
<evidence type="ECO:0000256" key="2">
    <source>
        <dbReference type="SAM" id="Phobius"/>
    </source>
</evidence>
<gene>
    <name evidence="3" type="ORF">NP048_19120</name>
</gene>
<evidence type="ECO:0000256" key="1">
    <source>
        <dbReference type="SAM" id="MobiDB-lite"/>
    </source>
</evidence>
<feature type="transmembrane region" description="Helical" evidence="2">
    <location>
        <begin position="21"/>
        <end position="40"/>
    </location>
</feature>